<accession>A0ABP9AKC2</accession>
<dbReference type="RefSeq" id="WP_345230330.1">
    <property type="nucleotide sequence ID" value="NZ_BAABIQ010000005.1"/>
</dbReference>
<evidence type="ECO:0000313" key="2">
    <source>
        <dbReference type="Proteomes" id="UP001501411"/>
    </source>
</evidence>
<reference evidence="2" key="1">
    <citation type="journal article" date="2019" name="Int. J. Syst. Evol. Microbiol.">
        <title>The Global Catalogue of Microorganisms (GCM) 10K type strain sequencing project: providing services to taxonomists for standard genome sequencing and annotation.</title>
        <authorList>
            <consortium name="The Broad Institute Genomics Platform"/>
            <consortium name="The Broad Institute Genome Sequencing Center for Infectious Disease"/>
            <person name="Wu L."/>
            <person name="Ma J."/>
        </authorList>
    </citation>
    <scope>NUCLEOTIDE SEQUENCE [LARGE SCALE GENOMIC DNA]</scope>
    <source>
        <strain evidence="2">JCM 18200</strain>
    </source>
</reference>
<sequence>MIKAYKLYTGKEGHSHVQEGYVDTSFLTAVKSLHFKETAPQAVYDWHQAPTTQYVLTLKGTLEFTTSLGETFTVREGDVLIATDVTGKGHRWKLLGDDPWHRAYIIFERNEALNFHPKENE</sequence>
<dbReference type="EMBL" id="BAABIQ010000005">
    <property type="protein sequence ID" value="GAA4782028.1"/>
    <property type="molecule type" value="Genomic_DNA"/>
</dbReference>
<dbReference type="SUPFAM" id="SSF51182">
    <property type="entry name" value="RmlC-like cupins"/>
    <property type="match status" value="1"/>
</dbReference>
<comment type="caution">
    <text evidence="1">The sequence shown here is derived from an EMBL/GenBank/DDBJ whole genome shotgun (WGS) entry which is preliminary data.</text>
</comment>
<proteinExistence type="predicted"/>
<organism evidence="1 2">
    <name type="scientific">Olivibacter ginsenosidimutans</name>
    <dbReference type="NCBI Taxonomy" id="1176537"/>
    <lineage>
        <taxon>Bacteria</taxon>
        <taxon>Pseudomonadati</taxon>
        <taxon>Bacteroidota</taxon>
        <taxon>Sphingobacteriia</taxon>
        <taxon>Sphingobacteriales</taxon>
        <taxon>Sphingobacteriaceae</taxon>
        <taxon>Olivibacter</taxon>
    </lineage>
</organism>
<evidence type="ECO:0008006" key="3">
    <source>
        <dbReference type="Google" id="ProtNLM"/>
    </source>
</evidence>
<gene>
    <name evidence="1" type="ORF">GCM10023231_07060</name>
</gene>
<dbReference type="InterPro" id="IPR014710">
    <property type="entry name" value="RmlC-like_jellyroll"/>
</dbReference>
<dbReference type="Proteomes" id="UP001501411">
    <property type="component" value="Unassembled WGS sequence"/>
</dbReference>
<protein>
    <recommendedName>
        <fullName evidence="3">Cupin domain-containing protein</fullName>
    </recommendedName>
</protein>
<dbReference type="Gene3D" id="2.60.120.10">
    <property type="entry name" value="Jelly Rolls"/>
    <property type="match status" value="1"/>
</dbReference>
<keyword evidence="2" id="KW-1185">Reference proteome</keyword>
<name>A0ABP9AKC2_9SPHI</name>
<dbReference type="InterPro" id="IPR011051">
    <property type="entry name" value="RmlC_Cupin_sf"/>
</dbReference>
<evidence type="ECO:0000313" key="1">
    <source>
        <dbReference type="EMBL" id="GAA4782028.1"/>
    </source>
</evidence>